<sequence length="469" mass="52563">MVIAAVLYGAGNRSSRMYAEAEVEAIVSVEVQRETTPQEALIGRILASRHFIKAPLLSAFLSYVCQRSLREGASRISEQEIGTTVFGREHGYDSREDNIVRNYARQLRRRLDDYYATDGHEELLRIQIPKGGYVPLFLSNHGADKESADSLSENEPYENAQEPVARAFSEPEGFQDRYADAQSKLASRWPWILATACLTCALGASLTALLWVWMHAPKGLSAGKDPNQKLWAQLFTPNRDTLVVPADTALVTVEDMNQREYSLTEYLSWSSVEHPGLGFDTGLRIRKYTDIEALEVVDELVRLPEWKPDRAFVRTASKLHVEDLKDDNLIFVGSVYSIPWIQLLDNELNFRLVYEPKLGRAHIENRHPTKGEAATYANQWNGVNETDYAVLALIPNLNHTGSILLLEGLDSAGVYAARDMLFGNEGLQDILKQCTRPDGSLRGFEALLESQSVDSHSTGIRVISIHRAD</sequence>
<dbReference type="OrthoDB" id="104580at2"/>
<evidence type="ECO:0000313" key="3">
    <source>
        <dbReference type="Proteomes" id="UP000290253"/>
    </source>
</evidence>
<proteinExistence type="predicted"/>
<reference evidence="2 3" key="1">
    <citation type="journal article" date="2016" name="Int. J. Syst. Evol. Microbiol.">
        <title>Acidipila dinghuensis sp. nov., an acidobacterium isolated from forest soil.</title>
        <authorList>
            <person name="Jiang Y.W."/>
            <person name="Wang J."/>
            <person name="Chen M.H."/>
            <person name="Lv Y.Y."/>
            <person name="Qiu L.H."/>
        </authorList>
    </citation>
    <scope>NUCLEOTIDE SEQUENCE [LARGE SCALE GENOMIC DNA]</scope>
    <source>
        <strain evidence="2 3">DHOF10</strain>
    </source>
</reference>
<keyword evidence="3" id="KW-1185">Reference proteome</keyword>
<keyword evidence="1" id="KW-1133">Transmembrane helix</keyword>
<feature type="transmembrane region" description="Helical" evidence="1">
    <location>
        <begin position="191"/>
        <end position="214"/>
    </location>
</feature>
<organism evidence="2 3">
    <name type="scientific">Silvibacterium dinghuense</name>
    <dbReference type="NCBI Taxonomy" id="1560006"/>
    <lineage>
        <taxon>Bacteria</taxon>
        <taxon>Pseudomonadati</taxon>
        <taxon>Acidobacteriota</taxon>
        <taxon>Terriglobia</taxon>
        <taxon>Terriglobales</taxon>
        <taxon>Acidobacteriaceae</taxon>
        <taxon>Silvibacterium</taxon>
    </lineage>
</organism>
<comment type="caution">
    <text evidence="2">The sequence shown here is derived from an EMBL/GenBank/DDBJ whole genome shotgun (WGS) entry which is preliminary data.</text>
</comment>
<evidence type="ECO:0000313" key="2">
    <source>
        <dbReference type="EMBL" id="RXS93018.1"/>
    </source>
</evidence>
<accession>A0A4Q1S7P2</accession>
<dbReference type="RefSeq" id="WP_129210085.1">
    <property type="nucleotide sequence ID" value="NZ_BMGU01000001.1"/>
</dbReference>
<protein>
    <submittedName>
        <fullName evidence="2">Uncharacterized protein</fullName>
    </submittedName>
</protein>
<name>A0A4Q1S7P2_9BACT</name>
<keyword evidence="1" id="KW-0472">Membrane</keyword>
<dbReference type="AlphaFoldDB" id="A0A4Q1S7P2"/>
<gene>
    <name evidence="2" type="ORF">ESZ00_19480</name>
</gene>
<dbReference type="EMBL" id="SDMK01000006">
    <property type="protein sequence ID" value="RXS93018.1"/>
    <property type="molecule type" value="Genomic_DNA"/>
</dbReference>
<evidence type="ECO:0000256" key="1">
    <source>
        <dbReference type="SAM" id="Phobius"/>
    </source>
</evidence>
<keyword evidence="1" id="KW-0812">Transmembrane</keyword>
<dbReference type="Proteomes" id="UP000290253">
    <property type="component" value="Unassembled WGS sequence"/>
</dbReference>